<dbReference type="InterPro" id="IPR024775">
    <property type="entry name" value="DinB-like"/>
</dbReference>
<evidence type="ECO:0000259" key="2">
    <source>
        <dbReference type="Pfam" id="PF12867"/>
    </source>
</evidence>
<dbReference type="InterPro" id="IPR034660">
    <property type="entry name" value="DinB/YfiT-like"/>
</dbReference>
<sequence>MPRSVQDRTLAGMSEPTPTPQSAVSGILDILREAVEGGHPGQGTAFLDGTKADGSGNHGLLATLDGLSAAQASQEVLGSTVAAHAAHTAFHLEVIIRWERDGDRGPFDWTGSFQPVQVDDAAWDAARARLRAAYDALLTFARTFEDRPADGELTGGLTGAVAHVAYHLGAIRQLIKGVQ</sequence>
<comment type="caution">
    <text evidence="3">The sequence shown here is derived from an EMBL/GenBank/DDBJ whole genome shotgun (WGS) entry which is preliminary data.</text>
</comment>
<evidence type="ECO:0000256" key="1">
    <source>
        <dbReference type="SAM" id="MobiDB-lite"/>
    </source>
</evidence>
<dbReference type="Pfam" id="PF12867">
    <property type="entry name" value="DinB_2"/>
    <property type="match status" value="1"/>
</dbReference>
<protein>
    <recommendedName>
        <fullName evidence="2">DinB-like domain-containing protein</fullName>
    </recommendedName>
</protein>
<accession>A0ABQ2S7Q8</accession>
<name>A0ABQ2S7Q8_9DEIO</name>
<evidence type="ECO:0000313" key="4">
    <source>
        <dbReference type="Proteomes" id="UP000644548"/>
    </source>
</evidence>
<organism evidence="3 4">
    <name type="scientific">Deinococcus sedimenti</name>
    <dbReference type="NCBI Taxonomy" id="1867090"/>
    <lineage>
        <taxon>Bacteria</taxon>
        <taxon>Thermotogati</taxon>
        <taxon>Deinococcota</taxon>
        <taxon>Deinococci</taxon>
        <taxon>Deinococcales</taxon>
        <taxon>Deinococcaceae</taxon>
        <taxon>Deinococcus</taxon>
    </lineage>
</organism>
<feature type="domain" description="DinB-like" evidence="2">
    <location>
        <begin position="60"/>
        <end position="168"/>
    </location>
</feature>
<gene>
    <name evidence="3" type="ORF">GCM10008960_34240</name>
</gene>
<dbReference type="SUPFAM" id="SSF109854">
    <property type="entry name" value="DinB/YfiT-like putative metalloenzymes"/>
    <property type="match status" value="1"/>
</dbReference>
<dbReference type="EMBL" id="BMQN01000014">
    <property type="protein sequence ID" value="GGS04895.1"/>
    <property type="molecule type" value="Genomic_DNA"/>
</dbReference>
<feature type="region of interest" description="Disordered" evidence="1">
    <location>
        <begin position="1"/>
        <end position="22"/>
    </location>
</feature>
<dbReference type="Proteomes" id="UP000644548">
    <property type="component" value="Unassembled WGS sequence"/>
</dbReference>
<proteinExistence type="predicted"/>
<reference evidence="4" key="1">
    <citation type="journal article" date="2019" name="Int. J. Syst. Evol. Microbiol.">
        <title>The Global Catalogue of Microorganisms (GCM) 10K type strain sequencing project: providing services to taxonomists for standard genome sequencing and annotation.</title>
        <authorList>
            <consortium name="The Broad Institute Genomics Platform"/>
            <consortium name="The Broad Institute Genome Sequencing Center for Infectious Disease"/>
            <person name="Wu L."/>
            <person name="Ma J."/>
        </authorList>
    </citation>
    <scope>NUCLEOTIDE SEQUENCE [LARGE SCALE GENOMIC DNA]</scope>
    <source>
        <strain evidence="4">JCM 31405</strain>
    </source>
</reference>
<keyword evidence="4" id="KW-1185">Reference proteome</keyword>
<evidence type="ECO:0000313" key="3">
    <source>
        <dbReference type="EMBL" id="GGS04895.1"/>
    </source>
</evidence>